<evidence type="ECO:0000313" key="4">
    <source>
        <dbReference type="Proteomes" id="UP000078454"/>
    </source>
</evidence>
<dbReference type="Proteomes" id="UP000078454">
    <property type="component" value="Unassembled WGS sequence"/>
</dbReference>
<evidence type="ECO:0000313" key="3">
    <source>
        <dbReference type="EMBL" id="OAS16049.1"/>
    </source>
</evidence>
<protein>
    <submittedName>
        <fullName evidence="3">Transcriptional regulator</fullName>
    </submittedName>
</protein>
<dbReference type="Gene3D" id="1.10.260.40">
    <property type="entry name" value="lambda repressor-like DNA-binding domains"/>
    <property type="match status" value="1"/>
</dbReference>
<dbReference type="PROSITE" id="PS50943">
    <property type="entry name" value="HTH_CROC1"/>
    <property type="match status" value="1"/>
</dbReference>
<dbReference type="SUPFAM" id="SSF47413">
    <property type="entry name" value="lambda repressor-like DNA-binding domains"/>
    <property type="match status" value="1"/>
</dbReference>
<dbReference type="EMBL" id="LYPB01000077">
    <property type="protein sequence ID" value="OAS16049.1"/>
    <property type="molecule type" value="Genomic_DNA"/>
</dbReference>
<gene>
    <name evidence="3" type="ORF">A8708_05580</name>
</gene>
<dbReference type="SMART" id="SM00530">
    <property type="entry name" value="HTH_XRE"/>
    <property type="match status" value="1"/>
</dbReference>
<keyword evidence="4" id="KW-1185">Reference proteome</keyword>
<evidence type="ECO:0000259" key="2">
    <source>
        <dbReference type="PROSITE" id="PS50943"/>
    </source>
</evidence>
<reference evidence="3 4" key="1">
    <citation type="submission" date="2016-05" db="EMBL/GenBank/DDBJ databases">
        <title>Paenibacillus sp. 1ZS3-15 nov., isolated from the rhizosphere soil.</title>
        <authorList>
            <person name="Zhang X.X."/>
            <person name="Zhang J."/>
        </authorList>
    </citation>
    <scope>NUCLEOTIDE SEQUENCE [LARGE SCALE GENOMIC DNA]</scope>
    <source>
        <strain evidence="3 4">1ZS3-15</strain>
    </source>
</reference>
<dbReference type="InterPro" id="IPR010982">
    <property type="entry name" value="Lambda_DNA-bd_dom_sf"/>
</dbReference>
<organism evidence="3 4">
    <name type="scientific">Paenibacillus oryzisoli</name>
    <dbReference type="NCBI Taxonomy" id="1850517"/>
    <lineage>
        <taxon>Bacteria</taxon>
        <taxon>Bacillati</taxon>
        <taxon>Bacillota</taxon>
        <taxon>Bacilli</taxon>
        <taxon>Bacillales</taxon>
        <taxon>Paenibacillaceae</taxon>
        <taxon>Paenibacillus</taxon>
    </lineage>
</organism>
<keyword evidence="1" id="KW-0472">Membrane</keyword>
<dbReference type="AlphaFoldDB" id="A0A198A3J0"/>
<dbReference type="CDD" id="cd00093">
    <property type="entry name" value="HTH_XRE"/>
    <property type="match status" value="1"/>
</dbReference>
<proteinExistence type="predicted"/>
<dbReference type="InterPro" id="IPR001387">
    <property type="entry name" value="Cro/C1-type_HTH"/>
</dbReference>
<name>A0A198A3J0_9BACL</name>
<dbReference type="Pfam" id="PF13443">
    <property type="entry name" value="HTH_26"/>
    <property type="match status" value="1"/>
</dbReference>
<accession>A0A198A3J0</accession>
<feature type="domain" description="HTH cro/C1-type" evidence="2">
    <location>
        <begin position="9"/>
        <end position="64"/>
    </location>
</feature>
<dbReference type="RefSeq" id="WP_068667663.1">
    <property type="nucleotide sequence ID" value="NZ_LYPB01000077.1"/>
</dbReference>
<dbReference type="OrthoDB" id="9805309at2"/>
<comment type="caution">
    <text evidence="3">The sequence shown here is derived from an EMBL/GenBank/DDBJ whole genome shotgun (WGS) entry which is preliminary data.</text>
</comment>
<sequence length="73" mass="8018">MFLNAQIRLKDILKDQGMSQQQLAVLTDLRPSTISDLCKPNISRIYLSTIAIICAALNITVSDLSVLEPSDPC</sequence>
<dbReference type="GO" id="GO:0003677">
    <property type="term" value="F:DNA binding"/>
    <property type="evidence" value="ECO:0007669"/>
    <property type="project" value="InterPro"/>
</dbReference>
<keyword evidence="1" id="KW-0812">Transmembrane</keyword>
<evidence type="ECO:0000256" key="1">
    <source>
        <dbReference type="SAM" id="Phobius"/>
    </source>
</evidence>
<keyword evidence="1" id="KW-1133">Transmembrane helix</keyword>
<feature type="transmembrane region" description="Helical" evidence="1">
    <location>
        <begin position="45"/>
        <end position="67"/>
    </location>
</feature>